<keyword evidence="3" id="KW-1185">Reference proteome</keyword>
<dbReference type="Proteomes" id="UP001497493">
    <property type="component" value="Chromosome"/>
</dbReference>
<proteinExistence type="predicted"/>
<sequence length="257" mass="28598">MTSVVISGMTGDSYFRYACQLPFSAGLPSSADRRYKQLQRQFLLTGNKGNIIIGEAVGRLFDIDRAESCYVKFFDLLQSGWSADRIASELDQRFDHVVFVTANAIRPHMGADHRKVAEIVERMKTNLIVLGIGMQQPLAHSHRAVDPDTLRLLHLFNEKAQVFGVRGAETEDWLHRTKIDWAWALGCPSLYPSTFTGLPPRIHSPTSSVTCLFLAHPSRQNLGHDERIGPSYSGDGRACSSRPGLAEPLGQHGLRKL</sequence>
<evidence type="ECO:0000256" key="1">
    <source>
        <dbReference type="SAM" id="MobiDB-lite"/>
    </source>
</evidence>
<gene>
    <name evidence="2" type="ORF">MECH1_V1_3032</name>
</gene>
<reference evidence="2 3" key="1">
    <citation type="submission" date="2024-04" db="EMBL/GenBank/DDBJ databases">
        <authorList>
            <person name="Cremers G."/>
        </authorList>
    </citation>
    <scope>NUCLEOTIDE SEQUENCE [LARGE SCALE GENOMIC DNA]</scope>
    <source>
        <strain evidence="2">MeCH1-AG</strain>
    </source>
</reference>
<accession>A0ABM9NMF4</accession>
<feature type="region of interest" description="Disordered" evidence="1">
    <location>
        <begin position="222"/>
        <end position="245"/>
    </location>
</feature>
<evidence type="ECO:0000313" key="2">
    <source>
        <dbReference type="EMBL" id="CAL1241808.1"/>
    </source>
</evidence>
<organism evidence="2 3">
    <name type="scientific">Candidatus Methylocalor cossyra</name>
    <dbReference type="NCBI Taxonomy" id="3108543"/>
    <lineage>
        <taxon>Bacteria</taxon>
        <taxon>Pseudomonadati</taxon>
        <taxon>Pseudomonadota</taxon>
        <taxon>Gammaproteobacteria</taxon>
        <taxon>Methylococcales</taxon>
        <taxon>Methylococcaceae</taxon>
        <taxon>Candidatus Methylocalor</taxon>
    </lineage>
</organism>
<name>A0ABM9NMF4_9GAMM</name>
<protein>
    <submittedName>
        <fullName evidence="2">Uncharacterized protein</fullName>
    </submittedName>
</protein>
<evidence type="ECO:0000313" key="3">
    <source>
        <dbReference type="Proteomes" id="UP001497493"/>
    </source>
</evidence>
<dbReference type="EMBL" id="OZ026884">
    <property type="protein sequence ID" value="CAL1241808.1"/>
    <property type="molecule type" value="Genomic_DNA"/>
</dbReference>
<dbReference type="RefSeq" id="WP_348758292.1">
    <property type="nucleotide sequence ID" value="NZ_OZ026884.1"/>
</dbReference>